<name>A0ABN1HXW3_9ACTN</name>
<keyword evidence="2" id="KW-1185">Reference proteome</keyword>
<comment type="caution">
    <text evidence="1">The sequence shown here is derived from an EMBL/GenBank/DDBJ whole genome shotgun (WGS) entry which is preliminary data.</text>
</comment>
<evidence type="ECO:0000313" key="1">
    <source>
        <dbReference type="EMBL" id="GAA0672664.1"/>
    </source>
</evidence>
<accession>A0ABN1HXW3</accession>
<dbReference type="Proteomes" id="UP001500724">
    <property type="component" value="Unassembled WGS sequence"/>
</dbReference>
<organism evidence="1 2">
    <name type="scientific">Streptomyces thermocarboxydovorans</name>
    <dbReference type="NCBI Taxonomy" id="59298"/>
    <lineage>
        <taxon>Bacteria</taxon>
        <taxon>Bacillati</taxon>
        <taxon>Actinomycetota</taxon>
        <taxon>Actinomycetes</taxon>
        <taxon>Kitasatosporales</taxon>
        <taxon>Streptomycetaceae</taxon>
        <taxon>Streptomyces</taxon>
    </lineage>
</organism>
<dbReference type="EMBL" id="BAAAGU010000116">
    <property type="protein sequence ID" value="GAA0672664.1"/>
    <property type="molecule type" value="Genomic_DNA"/>
</dbReference>
<reference evidence="1 2" key="1">
    <citation type="journal article" date="2019" name="Int. J. Syst. Evol. Microbiol.">
        <title>The Global Catalogue of Microorganisms (GCM) 10K type strain sequencing project: providing services to taxonomists for standard genome sequencing and annotation.</title>
        <authorList>
            <consortium name="The Broad Institute Genomics Platform"/>
            <consortium name="The Broad Institute Genome Sequencing Center for Infectious Disease"/>
            <person name="Wu L."/>
            <person name="Ma J."/>
        </authorList>
    </citation>
    <scope>NUCLEOTIDE SEQUENCE [LARGE SCALE GENOMIC DNA]</scope>
    <source>
        <strain evidence="1 2">JCM 10367</strain>
    </source>
</reference>
<gene>
    <name evidence="1" type="ORF">GCM10009535_60290</name>
</gene>
<proteinExistence type="predicted"/>
<evidence type="ECO:0000313" key="2">
    <source>
        <dbReference type="Proteomes" id="UP001500724"/>
    </source>
</evidence>
<sequence>MRFEIMRLDDTDGTPVDTTIVDAACVNTIVQQAAAIGQRLWIRPAELPTAS</sequence>
<protein>
    <submittedName>
        <fullName evidence="1">Uncharacterized protein</fullName>
    </submittedName>
</protein>
<dbReference type="RefSeq" id="WP_344007843.1">
    <property type="nucleotide sequence ID" value="NZ_BAAAGU010000116.1"/>
</dbReference>